<dbReference type="RefSeq" id="XP_064074160.1">
    <property type="nucleotide sequence ID" value="XM_064218090.1"/>
</dbReference>
<dbReference type="GeneID" id="135193861"/>
<evidence type="ECO:0000256" key="1">
    <source>
        <dbReference type="SAM" id="MobiDB-lite"/>
    </source>
</evidence>
<evidence type="ECO:0000313" key="3">
    <source>
        <dbReference type="Proteomes" id="UP001652626"/>
    </source>
</evidence>
<feature type="compositionally biased region" description="Basic and acidic residues" evidence="1">
    <location>
        <begin position="55"/>
        <end position="68"/>
    </location>
</feature>
<protein>
    <submittedName>
        <fullName evidence="4">Uncharacterized protein LOC135193861</fullName>
    </submittedName>
</protein>
<keyword evidence="3" id="KW-1185">Reference proteome</keyword>
<feature type="region of interest" description="Disordered" evidence="1">
    <location>
        <begin position="36"/>
        <end position="102"/>
    </location>
</feature>
<keyword evidence="2" id="KW-0732">Signal</keyword>
<organism evidence="3 4">
    <name type="scientific">Vanessa tameamea</name>
    <name type="common">Kamehameha butterfly</name>
    <dbReference type="NCBI Taxonomy" id="334116"/>
    <lineage>
        <taxon>Eukaryota</taxon>
        <taxon>Metazoa</taxon>
        <taxon>Ecdysozoa</taxon>
        <taxon>Arthropoda</taxon>
        <taxon>Hexapoda</taxon>
        <taxon>Insecta</taxon>
        <taxon>Pterygota</taxon>
        <taxon>Neoptera</taxon>
        <taxon>Endopterygota</taxon>
        <taxon>Lepidoptera</taxon>
        <taxon>Glossata</taxon>
        <taxon>Ditrysia</taxon>
        <taxon>Papilionoidea</taxon>
        <taxon>Nymphalidae</taxon>
        <taxon>Nymphalinae</taxon>
        <taxon>Vanessa</taxon>
    </lineage>
</organism>
<feature type="compositionally biased region" description="Low complexity" evidence="1">
    <location>
        <begin position="69"/>
        <end position="79"/>
    </location>
</feature>
<reference evidence="4" key="1">
    <citation type="submission" date="2025-08" db="UniProtKB">
        <authorList>
            <consortium name="RefSeq"/>
        </authorList>
    </citation>
    <scope>IDENTIFICATION</scope>
    <source>
        <tissue evidence="4">Whole body</tissue>
    </source>
</reference>
<sequence length="203" mass="23331">MVQFVSSDIIVLLFLLDVATAFVPSVSDIRNDLNGVDTRRKKSKKDRSTSSSEQAKGKDSKSSDKESLDLSSQEFTSSSEDSKGRSDRPKSSDERRGWRKWHRKCPPCPEDMAKKWRDPTIEWICGAYQRARRSFKSLCMMHYRNCQDGTMFVKIHDQRCANDTGRDQRRGVHFFYDYKVQLSEDSSESTGSSSSLTDNISDW</sequence>
<proteinExistence type="predicted"/>
<feature type="signal peptide" evidence="2">
    <location>
        <begin position="1"/>
        <end position="21"/>
    </location>
</feature>
<gene>
    <name evidence="4" type="primary">LOC135193861</name>
</gene>
<dbReference type="Proteomes" id="UP001652626">
    <property type="component" value="Chromosome 20"/>
</dbReference>
<feature type="compositionally biased region" description="Basic and acidic residues" evidence="1">
    <location>
        <begin position="80"/>
        <end position="96"/>
    </location>
</feature>
<name>A0ABM4ASA3_VANTA</name>
<feature type="chain" id="PRO_5047319462" evidence="2">
    <location>
        <begin position="22"/>
        <end position="203"/>
    </location>
</feature>
<evidence type="ECO:0000313" key="4">
    <source>
        <dbReference type="RefSeq" id="XP_064074160.1"/>
    </source>
</evidence>
<accession>A0ABM4ASA3</accession>
<evidence type="ECO:0000256" key="2">
    <source>
        <dbReference type="SAM" id="SignalP"/>
    </source>
</evidence>